<evidence type="ECO:0000313" key="1">
    <source>
        <dbReference type="EMBL" id="GIH93863.1"/>
    </source>
</evidence>
<dbReference type="Proteomes" id="UP000619788">
    <property type="component" value="Unassembled WGS sequence"/>
</dbReference>
<keyword evidence="2" id="KW-1185">Reference proteome</keyword>
<dbReference type="EMBL" id="BOOJ01000036">
    <property type="protein sequence ID" value="GIH93863.1"/>
    <property type="molecule type" value="Genomic_DNA"/>
</dbReference>
<evidence type="ECO:0000313" key="2">
    <source>
        <dbReference type="Proteomes" id="UP000619788"/>
    </source>
</evidence>
<organism evidence="1 2">
    <name type="scientific">Planobispora siamensis</name>
    <dbReference type="NCBI Taxonomy" id="936338"/>
    <lineage>
        <taxon>Bacteria</taxon>
        <taxon>Bacillati</taxon>
        <taxon>Actinomycetota</taxon>
        <taxon>Actinomycetes</taxon>
        <taxon>Streptosporangiales</taxon>
        <taxon>Streptosporangiaceae</taxon>
        <taxon>Planobispora</taxon>
    </lineage>
</organism>
<gene>
    <name evidence="1" type="ORF">Psi01_44930</name>
</gene>
<sequence>MIPEPPDMAPNPRREELARVLEKVRIYAAQLEAALDPAHATFTGEAVWTGPAARDFAGELTGRRARLRMLTRRVVEELEEELRATPEKVARSSAAR</sequence>
<accession>A0A8J3SGI2</accession>
<reference evidence="1 2" key="1">
    <citation type="submission" date="2021-01" db="EMBL/GenBank/DDBJ databases">
        <title>Whole genome shotgun sequence of Planobispora siamensis NBRC 107568.</title>
        <authorList>
            <person name="Komaki H."/>
            <person name="Tamura T."/>
        </authorList>
    </citation>
    <scope>NUCLEOTIDE SEQUENCE [LARGE SCALE GENOMIC DNA]</scope>
    <source>
        <strain evidence="1 2">NBRC 107568</strain>
    </source>
</reference>
<protein>
    <submittedName>
        <fullName evidence="1">Uncharacterized protein</fullName>
    </submittedName>
</protein>
<name>A0A8J3SGI2_9ACTN</name>
<comment type="caution">
    <text evidence="1">The sequence shown here is derived from an EMBL/GenBank/DDBJ whole genome shotgun (WGS) entry which is preliminary data.</text>
</comment>
<proteinExistence type="predicted"/>
<dbReference type="AlphaFoldDB" id="A0A8J3SGI2"/>